<sequence length="65" mass="7734">MKDGVPADNEIVQEHTRYEDLNNLNRKRNGEYSDLVTIELVEMHRKIRRCLQYVKLGTPKLHLEL</sequence>
<evidence type="ECO:0000313" key="1">
    <source>
        <dbReference type="EMBL" id="WAR06255.1"/>
    </source>
</evidence>
<dbReference type="Proteomes" id="UP001164746">
    <property type="component" value="Chromosome 5"/>
</dbReference>
<evidence type="ECO:0000313" key="2">
    <source>
        <dbReference type="Proteomes" id="UP001164746"/>
    </source>
</evidence>
<protein>
    <submittedName>
        <fullName evidence="1">Uncharacterized protein</fullName>
    </submittedName>
</protein>
<reference evidence="1" key="1">
    <citation type="submission" date="2022-11" db="EMBL/GenBank/DDBJ databases">
        <title>Centuries of genome instability and evolution in soft-shell clam transmissible cancer (bioRxiv).</title>
        <authorList>
            <person name="Hart S.F.M."/>
            <person name="Yonemitsu M.A."/>
            <person name="Giersch R.M."/>
            <person name="Beal B.F."/>
            <person name="Arriagada G."/>
            <person name="Davis B.W."/>
            <person name="Ostrander E.A."/>
            <person name="Goff S.P."/>
            <person name="Metzger M.J."/>
        </authorList>
    </citation>
    <scope>NUCLEOTIDE SEQUENCE</scope>
    <source>
        <strain evidence="1">MELC-2E11</strain>
        <tissue evidence="1">Siphon/mantle</tissue>
    </source>
</reference>
<organism evidence="1 2">
    <name type="scientific">Mya arenaria</name>
    <name type="common">Soft-shell clam</name>
    <dbReference type="NCBI Taxonomy" id="6604"/>
    <lineage>
        <taxon>Eukaryota</taxon>
        <taxon>Metazoa</taxon>
        <taxon>Spiralia</taxon>
        <taxon>Lophotrochozoa</taxon>
        <taxon>Mollusca</taxon>
        <taxon>Bivalvia</taxon>
        <taxon>Autobranchia</taxon>
        <taxon>Heteroconchia</taxon>
        <taxon>Euheterodonta</taxon>
        <taxon>Imparidentia</taxon>
        <taxon>Neoheterodontei</taxon>
        <taxon>Myida</taxon>
        <taxon>Myoidea</taxon>
        <taxon>Myidae</taxon>
        <taxon>Mya</taxon>
    </lineage>
</organism>
<keyword evidence="2" id="KW-1185">Reference proteome</keyword>
<gene>
    <name evidence="1" type="ORF">MAR_021624</name>
</gene>
<name>A0ABY7E8T7_MYAAR</name>
<dbReference type="EMBL" id="CP111016">
    <property type="protein sequence ID" value="WAR06255.1"/>
    <property type="molecule type" value="Genomic_DNA"/>
</dbReference>
<accession>A0ABY7E8T7</accession>
<proteinExistence type="predicted"/>